<dbReference type="Gene3D" id="3.40.50.11780">
    <property type="match status" value="2"/>
</dbReference>
<keyword evidence="2" id="KW-1162">Viral penetration into host cytoplasm</keyword>
<name>A0A6J5M024_9CAUD</name>
<dbReference type="PANTHER" id="PTHR35861:SF1">
    <property type="entry name" value="PHAGE TAIL SHEATH PROTEIN"/>
    <property type="match status" value="1"/>
</dbReference>
<dbReference type="Pfam" id="PF04984">
    <property type="entry name" value="Phage_sheath_1"/>
    <property type="match status" value="1"/>
</dbReference>
<evidence type="ECO:0000256" key="2">
    <source>
        <dbReference type="ARBA" id="ARBA00022595"/>
    </source>
</evidence>
<accession>A0A6J5M024</accession>
<evidence type="ECO:0000313" key="10">
    <source>
        <dbReference type="EMBL" id="CAB4138380.1"/>
    </source>
</evidence>
<evidence type="ECO:0000256" key="3">
    <source>
        <dbReference type="ARBA" id="ARBA00022732"/>
    </source>
</evidence>
<evidence type="ECO:0000256" key="4">
    <source>
        <dbReference type="ARBA" id="ARBA00022766"/>
    </source>
</evidence>
<keyword evidence="5" id="KW-1229">Viral tail sheath protein</keyword>
<dbReference type="GO" id="GO:0098027">
    <property type="term" value="C:virus tail, sheath"/>
    <property type="evidence" value="ECO:0007669"/>
    <property type="project" value="UniProtKB-KW"/>
</dbReference>
<evidence type="ECO:0000259" key="9">
    <source>
        <dbReference type="Pfam" id="PF17482"/>
    </source>
</evidence>
<evidence type="ECO:0000259" key="8">
    <source>
        <dbReference type="Pfam" id="PF04984"/>
    </source>
</evidence>
<keyword evidence="4" id="KW-1242">Viral contractile tail ejection system</keyword>
<keyword evidence="5" id="KW-0946">Virion</keyword>
<evidence type="ECO:0000256" key="5">
    <source>
        <dbReference type="ARBA" id="ARBA00023003"/>
    </source>
</evidence>
<evidence type="ECO:0000256" key="7">
    <source>
        <dbReference type="ARBA" id="ARBA00023296"/>
    </source>
</evidence>
<keyword evidence="3" id="KW-1227">Viral tail protein</keyword>
<feature type="domain" description="Tail sheath protein subtilisin-like" evidence="8">
    <location>
        <begin position="418"/>
        <end position="584"/>
    </location>
</feature>
<dbReference type="InterPro" id="IPR052042">
    <property type="entry name" value="Tail_sheath_structural"/>
</dbReference>
<keyword evidence="6" id="KW-1171">Viral genome ejection through host cell envelope</keyword>
<evidence type="ECO:0000256" key="6">
    <source>
        <dbReference type="ARBA" id="ARBA00023009"/>
    </source>
</evidence>
<dbReference type="GO" id="GO:0099000">
    <property type="term" value="P:symbiont genome ejection through host cell envelope, contractile tail mechanism"/>
    <property type="evidence" value="ECO:0007669"/>
    <property type="project" value="UniProtKB-KW"/>
</dbReference>
<keyword evidence="7" id="KW-1160">Virus entry into host cell</keyword>
<sequence length="697" mass="74407">MAETLISPGVLARENDQSFISQGPITVGAAIIGPTVKGPYEIPTIVTSYSDYQAKFGTTFNSGGQAYTYFTSIAAYNYFNNGGETLLVARVASGTFTAATSSVQNYTPSVAGNRATGSYTFTAAQTGSDQGFVLNIGNNSYYMYGTDLPSYSNNAFDYYFFNTGSNWVASASQAINSWSDVSPYVSASFSGNTLILSGSAGDTFINGTTINLSSNFGVPGVLAATLSGATTSSLSTALTLETLSEGTIMNNTGAGTSGSLVSGSVNNVRWQIVNSNTGSGTFDLLVRRGDDNALQPIVLETWTNLSLDPFSPNYVTAVIGDYVTNYNAVTNQIEVNGSYPNRSAYVRVKSVLTPTPNFFNNNGDPVAAYTSSIPTNNSGTFGTATGDLFYGGNAKYYSDIIAGASNIQGINASDYNNMISLLANQDDYRFNVLLTPGLISNEAGLGTSQITTAINNTQNRGDSIYVVDLVPYGTQAISSVTAAAAARNTSYAAAYWPWAQTIDPDTGKNVWVPASTMIGGVYAYNDSVSEPWFAPAGINRGGLNNVIRAEWKLTQGNRDSLYTGRVNPISTFPGQGVVVYGQKTLQAKASALDRVNVRRLLIALKSYISQVAQNLVFEQNSIATRNQFLSQVNPYLTSVQQRQGLYAFRVIMDDSNNTPDVIDRNQLVGQIYIQPTKTAEFIYLDFNILPTGATFPA</sequence>
<organism evidence="10">
    <name type="scientific">uncultured Caudovirales phage</name>
    <dbReference type="NCBI Taxonomy" id="2100421"/>
    <lineage>
        <taxon>Viruses</taxon>
        <taxon>Duplodnaviria</taxon>
        <taxon>Heunggongvirae</taxon>
        <taxon>Uroviricota</taxon>
        <taxon>Caudoviricetes</taxon>
        <taxon>Peduoviridae</taxon>
        <taxon>Maltschvirus</taxon>
        <taxon>Maltschvirus maltsch</taxon>
    </lineage>
</organism>
<evidence type="ECO:0000256" key="1">
    <source>
        <dbReference type="ARBA" id="ARBA00008005"/>
    </source>
</evidence>
<dbReference type="PANTHER" id="PTHR35861">
    <property type="match status" value="1"/>
</dbReference>
<dbReference type="Pfam" id="PF17482">
    <property type="entry name" value="Phage_sheath_1C"/>
    <property type="match status" value="1"/>
</dbReference>
<proteinExistence type="inferred from homology"/>
<dbReference type="InterPro" id="IPR035089">
    <property type="entry name" value="Phage_sheath_subtilisin"/>
</dbReference>
<feature type="domain" description="Tail sheath protein C-terminal" evidence="9">
    <location>
        <begin position="589"/>
        <end position="688"/>
    </location>
</feature>
<reference evidence="10" key="1">
    <citation type="submission" date="2020-04" db="EMBL/GenBank/DDBJ databases">
        <authorList>
            <person name="Chiriac C."/>
            <person name="Salcher M."/>
            <person name="Ghai R."/>
            <person name="Kavagutti S V."/>
        </authorList>
    </citation>
    <scope>NUCLEOTIDE SEQUENCE</scope>
</reference>
<dbReference type="InterPro" id="IPR020287">
    <property type="entry name" value="Tail_sheath_C"/>
</dbReference>
<protein>
    <submittedName>
        <fullName evidence="10">Tail sheath protein</fullName>
    </submittedName>
</protein>
<comment type="similarity">
    <text evidence="1">Belongs to the myoviridae tail sheath protein family.</text>
</comment>
<gene>
    <name evidence="10" type="ORF">UFOVP331_13</name>
</gene>
<dbReference type="EMBL" id="LR796345">
    <property type="protein sequence ID" value="CAB4138380.1"/>
    <property type="molecule type" value="Genomic_DNA"/>
</dbReference>